<accession>A0A821V411</accession>
<keyword evidence="1" id="KW-0175">Coiled coil</keyword>
<feature type="compositionally biased region" description="Basic and acidic residues" evidence="2">
    <location>
        <begin position="332"/>
        <end position="348"/>
    </location>
</feature>
<dbReference type="Proteomes" id="UP000663880">
    <property type="component" value="Unassembled WGS sequence"/>
</dbReference>
<evidence type="ECO:0000256" key="2">
    <source>
        <dbReference type="SAM" id="MobiDB-lite"/>
    </source>
</evidence>
<organism evidence="3 4">
    <name type="scientific">Pieris macdunnoughi</name>
    <dbReference type="NCBI Taxonomy" id="345717"/>
    <lineage>
        <taxon>Eukaryota</taxon>
        <taxon>Metazoa</taxon>
        <taxon>Ecdysozoa</taxon>
        <taxon>Arthropoda</taxon>
        <taxon>Hexapoda</taxon>
        <taxon>Insecta</taxon>
        <taxon>Pterygota</taxon>
        <taxon>Neoptera</taxon>
        <taxon>Endopterygota</taxon>
        <taxon>Lepidoptera</taxon>
        <taxon>Glossata</taxon>
        <taxon>Ditrysia</taxon>
        <taxon>Papilionoidea</taxon>
        <taxon>Pieridae</taxon>
        <taxon>Pierinae</taxon>
        <taxon>Pieris</taxon>
    </lineage>
</organism>
<evidence type="ECO:0000313" key="4">
    <source>
        <dbReference type="Proteomes" id="UP000663880"/>
    </source>
</evidence>
<proteinExistence type="predicted"/>
<feature type="coiled-coil region" evidence="1">
    <location>
        <begin position="158"/>
        <end position="188"/>
    </location>
</feature>
<name>A0A821V411_9NEOP</name>
<reference evidence="3" key="1">
    <citation type="submission" date="2021-02" db="EMBL/GenBank/DDBJ databases">
        <authorList>
            <person name="Steward A R."/>
        </authorList>
    </citation>
    <scope>NUCLEOTIDE SEQUENCE</scope>
</reference>
<gene>
    <name evidence="3" type="ORF">PMACD_LOCUS11242</name>
</gene>
<comment type="caution">
    <text evidence="3">The sequence shown here is derived from an EMBL/GenBank/DDBJ whole genome shotgun (WGS) entry which is preliminary data.</text>
</comment>
<sequence>MEFTDLKDESCKKSRRVRSWYLYEQFKSLEKNQLDAARKLKERSYQERVLHQELNERRSRRRLCDQFGLCQSDSGLGRNGDPSKTLLSTSTGDFYESFCKLHNDEGDIYSCDDSQSSKTYQECRVTYNDDLSHVESVASVIHNFSFDDNLTDNVKEDLQSVQRNINIAEDINLQLEAVKENLESIEKYTKMCDEGQISEGESFDSVEKKTLAERRLKTKDKSEVDFCLSFWPKLVQFSYRTMQLNCGNCYSDYGTQLLVAILACDMLRRGLNKMCYVLQPFISPVKFSPSEPEIVAKTYKNVKYRNAKNRKSFIKNGKRNHSEGTNCRHNNGIHDKSRGQSEPKGRREWRSVARLTKSAEKLEKCSSFWPDELKSAKSICKSQQMKCMINSMVQLSQQLDNVIREVESVNCS</sequence>
<dbReference type="AlphaFoldDB" id="A0A821V411"/>
<keyword evidence="4" id="KW-1185">Reference proteome</keyword>
<dbReference type="OrthoDB" id="10071738at2759"/>
<evidence type="ECO:0000256" key="1">
    <source>
        <dbReference type="SAM" id="Coils"/>
    </source>
</evidence>
<feature type="region of interest" description="Disordered" evidence="2">
    <location>
        <begin position="316"/>
        <end position="348"/>
    </location>
</feature>
<dbReference type="EMBL" id="CAJOBZ010000036">
    <property type="protein sequence ID" value="CAF4900446.1"/>
    <property type="molecule type" value="Genomic_DNA"/>
</dbReference>
<evidence type="ECO:0000313" key="3">
    <source>
        <dbReference type="EMBL" id="CAF4900446.1"/>
    </source>
</evidence>
<protein>
    <submittedName>
        <fullName evidence="3">Uncharacterized protein</fullName>
    </submittedName>
</protein>